<dbReference type="InterPro" id="IPR038488">
    <property type="entry name" value="Integrase_DNA-bd_sf"/>
</dbReference>
<organism evidence="2 3">
    <name type="scientific">Gibbsiella dentisursi</name>
    <dbReference type="NCBI Taxonomy" id="796890"/>
    <lineage>
        <taxon>Bacteria</taxon>
        <taxon>Pseudomonadati</taxon>
        <taxon>Pseudomonadota</taxon>
        <taxon>Gammaproteobacteria</taxon>
        <taxon>Enterobacterales</taxon>
        <taxon>Yersiniaceae</taxon>
        <taxon>Gibbsiella</taxon>
    </lineage>
</organism>
<dbReference type="Gene3D" id="3.30.160.390">
    <property type="entry name" value="Integrase, DNA-binding domain"/>
    <property type="match status" value="1"/>
</dbReference>
<dbReference type="EMBL" id="BAABDG010000002">
    <property type="protein sequence ID" value="GAA3895707.1"/>
    <property type="molecule type" value="Genomic_DNA"/>
</dbReference>
<proteinExistence type="predicted"/>
<protein>
    <recommendedName>
        <fullName evidence="1">Integrase DNA-binding domain-containing protein</fullName>
    </recommendedName>
</protein>
<evidence type="ECO:0000259" key="1">
    <source>
        <dbReference type="Pfam" id="PF13356"/>
    </source>
</evidence>
<accession>A0ABP7L8I6</accession>
<gene>
    <name evidence="2" type="ORF">GCM10022405_21380</name>
</gene>
<feature type="domain" description="Integrase DNA-binding" evidence="1">
    <location>
        <begin position="26"/>
        <end position="61"/>
    </location>
</feature>
<dbReference type="InterPro" id="IPR025166">
    <property type="entry name" value="Integrase_DNA_bind_dom"/>
</dbReference>
<name>A0ABP7L8I6_9GAMM</name>
<evidence type="ECO:0000313" key="2">
    <source>
        <dbReference type="EMBL" id="GAA3895707.1"/>
    </source>
</evidence>
<comment type="caution">
    <text evidence="2">The sequence shown here is derived from an EMBL/GenBank/DDBJ whole genome shotgun (WGS) entry which is preliminary data.</text>
</comment>
<dbReference type="Proteomes" id="UP001499994">
    <property type="component" value="Unassembled WGS sequence"/>
</dbReference>
<evidence type="ECO:0000313" key="3">
    <source>
        <dbReference type="Proteomes" id="UP001499994"/>
    </source>
</evidence>
<dbReference type="Pfam" id="PF13356">
    <property type="entry name" value="Arm-DNA-bind_3"/>
    <property type="match status" value="1"/>
</dbReference>
<reference evidence="3" key="1">
    <citation type="journal article" date="2019" name="Int. J. Syst. Evol. Microbiol.">
        <title>The Global Catalogue of Microorganisms (GCM) 10K type strain sequencing project: providing services to taxonomists for standard genome sequencing and annotation.</title>
        <authorList>
            <consortium name="The Broad Institute Genomics Platform"/>
            <consortium name="The Broad Institute Genome Sequencing Center for Infectious Disease"/>
            <person name="Wu L."/>
            <person name="Ma J."/>
        </authorList>
    </citation>
    <scope>NUCLEOTIDE SEQUENCE [LARGE SCALE GENOMIC DNA]</scope>
    <source>
        <strain evidence="3">JCM 17201</strain>
    </source>
</reference>
<sequence length="61" mass="7259">MVVYRLAYMKKNGNRLFRCLDFVIHYTLVNTRGSRLWYLKYRIDGKELGAYPDVSLADARQ</sequence>
<keyword evidence="3" id="KW-1185">Reference proteome</keyword>